<dbReference type="RefSeq" id="WP_121916942.1">
    <property type="nucleotide sequence ID" value="NZ_REFV01000005.1"/>
</dbReference>
<evidence type="ECO:0000313" key="4">
    <source>
        <dbReference type="Proteomes" id="UP000281985"/>
    </source>
</evidence>
<keyword evidence="2" id="KW-0472">Membrane</keyword>
<proteinExistence type="predicted"/>
<feature type="compositionally biased region" description="Basic and acidic residues" evidence="1">
    <location>
        <begin position="77"/>
        <end position="94"/>
    </location>
</feature>
<gene>
    <name evidence="3" type="ORF">EAX61_06870</name>
</gene>
<keyword evidence="2" id="KW-0812">Transmembrane</keyword>
<feature type="region of interest" description="Disordered" evidence="1">
    <location>
        <begin position="68"/>
        <end position="94"/>
    </location>
</feature>
<sequence length="94" mass="9792">MNLVQRYKKPTPKFFKTLRNIGIALATAGGAIIAAPIALPAAVVTVATYMTVAGTVATAVSQAVVSDDSASAKAKKEKSEDIGKTDSRLSRNEK</sequence>
<organism evidence="3 4">
    <name type="scientific">Dokdonia sinensis</name>
    <dbReference type="NCBI Taxonomy" id="2479847"/>
    <lineage>
        <taxon>Bacteria</taxon>
        <taxon>Pseudomonadati</taxon>
        <taxon>Bacteroidota</taxon>
        <taxon>Flavobacteriia</taxon>
        <taxon>Flavobacteriales</taxon>
        <taxon>Flavobacteriaceae</taxon>
        <taxon>Dokdonia</taxon>
    </lineage>
</organism>
<dbReference type="Proteomes" id="UP000281985">
    <property type="component" value="Unassembled WGS sequence"/>
</dbReference>
<dbReference type="EMBL" id="REFV01000005">
    <property type="protein sequence ID" value="RMB60538.1"/>
    <property type="molecule type" value="Genomic_DNA"/>
</dbReference>
<accession>A0A3M0G7S8</accession>
<keyword evidence="4" id="KW-1185">Reference proteome</keyword>
<protein>
    <submittedName>
        <fullName evidence="3">Uncharacterized protein</fullName>
    </submittedName>
</protein>
<reference evidence="3 4" key="1">
    <citation type="submission" date="2018-10" db="EMBL/GenBank/DDBJ databases">
        <title>Dokdonia luteus sp. nov., isolated from sea water.</title>
        <authorList>
            <person name="Zhou L.Y."/>
            <person name="Du Z.J."/>
        </authorList>
    </citation>
    <scope>NUCLEOTIDE SEQUENCE [LARGE SCALE GENOMIC DNA]</scope>
    <source>
        <strain evidence="3 4">SH27</strain>
    </source>
</reference>
<comment type="caution">
    <text evidence="3">The sequence shown here is derived from an EMBL/GenBank/DDBJ whole genome shotgun (WGS) entry which is preliminary data.</text>
</comment>
<dbReference type="AlphaFoldDB" id="A0A3M0G7S8"/>
<evidence type="ECO:0000256" key="1">
    <source>
        <dbReference type="SAM" id="MobiDB-lite"/>
    </source>
</evidence>
<evidence type="ECO:0000313" key="3">
    <source>
        <dbReference type="EMBL" id="RMB60538.1"/>
    </source>
</evidence>
<name>A0A3M0G7S8_9FLAO</name>
<evidence type="ECO:0000256" key="2">
    <source>
        <dbReference type="SAM" id="Phobius"/>
    </source>
</evidence>
<keyword evidence="2" id="KW-1133">Transmembrane helix</keyword>
<feature type="transmembrane region" description="Helical" evidence="2">
    <location>
        <begin position="21"/>
        <end position="40"/>
    </location>
</feature>